<sequence length="48" mass="5555">MASDYGVVSEDGAYTVDARELDLVWLDEVYLVREYTEPVLIRVAMRFV</sequence>
<proteinExistence type="predicted"/>
<organism evidence="1 2">
    <name type="scientific">Pandoraea capi</name>
    <dbReference type="NCBI Taxonomy" id="2508286"/>
    <lineage>
        <taxon>Bacteria</taxon>
        <taxon>Pseudomonadati</taxon>
        <taxon>Pseudomonadota</taxon>
        <taxon>Betaproteobacteria</taxon>
        <taxon>Burkholderiales</taxon>
        <taxon>Burkholderiaceae</taxon>
        <taxon>Pandoraea</taxon>
    </lineage>
</organism>
<dbReference type="RefSeq" id="WP_174981322.1">
    <property type="nucleotide sequence ID" value="NZ_CABPRV010000010.1"/>
</dbReference>
<dbReference type="Proteomes" id="UP000366065">
    <property type="component" value="Unassembled WGS sequence"/>
</dbReference>
<gene>
    <name evidence="1" type="ORF">PCA20602_03836</name>
</gene>
<reference evidence="1 2" key="1">
    <citation type="submission" date="2019-08" db="EMBL/GenBank/DDBJ databases">
        <authorList>
            <person name="Peeters C."/>
        </authorList>
    </citation>
    <scope>NUCLEOTIDE SEQUENCE [LARGE SCALE GENOMIC DNA]</scope>
    <source>
        <strain evidence="1 2">LMG 20602</strain>
    </source>
</reference>
<name>A0ABY6W739_9BURK</name>
<accession>A0ABY6W739</accession>
<evidence type="ECO:0000313" key="1">
    <source>
        <dbReference type="EMBL" id="VVE34545.1"/>
    </source>
</evidence>
<protein>
    <recommendedName>
        <fullName evidence="3">Transposase</fullName>
    </recommendedName>
</protein>
<evidence type="ECO:0008006" key="3">
    <source>
        <dbReference type="Google" id="ProtNLM"/>
    </source>
</evidence>
<comment type="caution">
    <text evidence="1">The sequence shown here is derived from an EMBL/GenBank/DDBJ whole genome shotgun (WGS) entry which is preliminary data.</text>
</comment>
<dbReference type="EMBL" id="CABPRV010000010">
    <property type="protein sequence ID" value="VVE34545.1"/>
    <property type="molecule type" value="Genomic_DNA"/>
</dbReference>
<evidence type="ECO:0000313" key="2">
    <source>
        <dbReference type="Proteomes" id="UP000366065"/>
    </source>
</evidence>
<keyword evidence="2" id="KW-1185">Reference proteome</keyword>